<dbReference type="EMBL" id="JALLBG020000143">
    <property type="protein sequence ID" value="KAL3762036.1"/>
    <property type="molecule type" value="Genomic_DNA"/>
</dbReference>
<accession>A0ABD3MJ80</accession>
<sequence>MGMTVGSRSDGGGGTHHPSMRESSYATHHHPGMPRRSSAKKLESLQREVDFALELFHQETENEGDDDGSDEHLRRNMDNDPRMETDHRYPDYGSFGDDYDDSLPETDATSNSTSVVSNYENGPMSDAINCSAPSAGIRGLSMAHKTKSILSLPLSLLQSHPTMNSFVAVDDTSSTFHNVVADELSRLRRSEEQIYRGVEFNTSIPLRNAMEPFLAAARLRREEARQGVFDTLEMVMMNQGSGERARQRASASSDLLLPIASNYGVPYPALRNESSFLYDVDSFPLDSILANALGAEDLSKLHIDHPSMEDKGRLLAALQNPDRRRQFHRCFDSFVTTQVIPLLHTQALSKGIFYTNRYQLQKVRPQSIIYRYQAFPNISLVRPGECAAEPHCEISQGHSIGNICYHIPLTPSFGTNALYTESHPGREDWHPLLAKSPGLGFQFDGSRCLHFNPRNETEITQVSLNFRIAITRAPDCHDIAYDPDDQLCCLELLKDKFSYDNPGFYDEIAVAVGEVPTYFMPRPVSSKGEIMVIG</sequence>
<feature type="region of interest" description="Disordered" evidence="1">
    <location>
        <begin position="1"/>
        <end position="115"/>
    </location>
</feature>
<gene>
    <name evidence="2" type="ORF">ACHAWU_002132</name>
</gene>
<comment type="caution">
    <text evidence="2">The sequence shown here is derived from an EMBL/GenBank/DDBJ whole genome shotgun (WGS) entry which is preliminary data.</text>
</comment>
<feature type="compositionally biased region" description="Basic residues" evidence="1">
    <location>
        <begin position="27"/>
        <end position="39"/>
    </location>
</feature>
<dbReference type="Proteomes" id="UP001530293">
    <property type="component" value="Unassembled WGS sequence"/>
</dbReference>
<evidence type="ECO:0000313" key="2">
    <source>
        <dbReference type="EMBL" id="KAL3762036.1"/>
    </source>
</evidence>
<keyword evidence="3" id="KW-1185">Reference proteome</keyword>
<evidence type="ECO:0000256" key="1">
    <source>
        <dbReference type="SAM" id="MobiDB-lite"/>
    </source>
</evidence>
<name>A0ABD3MJ80_9STRA</name>
<dbReference type="AlphaFoldDB" id="A0ABD3MJ80"/>
<protein>
    <submittedName>
        <fullName evidence="2">Uncharacterized protein</fullName>
    </submittedName>
</protein>
<reference evidence="2 3" key="1">
    <citation type="submission" date="2024-10" db="EMBL/GenBank/DDBJ databases">
        <title>Updated reference genomes for cyclostephanoid diatoms.</title>
        <authorList>
            <person name="Roberts W.R."/>
            <person name="Alverson A.J."/>
        </authorList>
    </citation>
    <scope>NUCLEOTIDE SEQUENCE [LARGE SCALE GENOMIC DNA]</scope>
    <source>
        <strain evidence="2 3">AJA232-27</strain>
    </source>
</reference>
<proteinExistence type="predicted"/>
<feature type="compositionally biased region" description="Basic and acidic residues" evidence="1">
    <location>
        <begin position="70"/>
        <end position="90"/>
    </location>
</feature>
<evidence type="ECO:0000313" key="3">
    <source>
        <dbReference type="Proteomes" id="UP001530293"/>
    </source>
</evidence>
<organism evidence="2 3">
    <name type="scientific">Discostella pseudostelligera</name>
    <dbReference type="NCBI Taxonomy" id="259834"/>
    <lineage>
        <taxon>Eukaryota</taxon>
        <taxon>Sar</taxon>
        <taxon>Stramenopiles</taxon>
        <taxon>Ochrophyta</taxon>
        <taxon>Bacillariophyta</taxon>
        <taxon>Coscinodiscophyceae</taxon>
        <taxon>Thalassiosirophycidae</taxon>
        <taxon>Stephanodiscales</taxon>
        <taxon>Stephanodiscaceae</taxon>
        <taxon>Discostella</taxon>
    </lineage>
</organism>
<feature type="compositionally biased region" description="Basic and acidic residues" evidence="1">
    <location>
        <begin position="40"/>
        <end position="60"/>
    </location>
</feature>